<evidence type="ECO:0000313" key="8">
    <source>
        <dbReference type="Proteomes" id="UP000614058"/>
    </source>
</evidence>
<dbReference type="PANTHER" id="PTHR30238:SF0">
    <property type="entry name" value="THYLAKOID MEMBRANE PROTEIN TERC, CHLOROPLASTIC"/>
    <property type="match status" value="1"/>
</dbReference>
<feature type="transmembrane region" description="Helical" evidence="6">
    <location>
        <begin position="12"/>
        <end position="29"/>
    </location>
</feature>
<comment type="similarity">
    <text evidence="2">Belongs to the TerC family.</text>
</comment>
<reference evidence="7 8" key="1">
    <citation type="journal article" date="2021" name="Pathogens">
        <title>Isolation and Characterization of Kingella bonacorsii sp. nov., A Novel Kingella Species Detected in a Stable Periodontitis Subject.</title>
        <authorList>
            <person name="Antezack A."/>
            <person name="Boxberger M."/>
            <person name="Rolland C."/>
            <person name="Monnet-Corti V."/>
            <person name="La Scola B."/>
        </authorList>
    </citation>
    <scope>NUCLEOTIDE SEQUENCE [LARGE SCALE GENOMIC DNA]</scope>
    <source>
        <strain evidence="7 8">Marseille-Q4569</strain>
    </source>
</reference>
<evidence type="ECO:0000256" key="3">
    <source>
        <dbReference type="ARBA" id="ARBA00022692"/>
    </source>
</evidence>
<accession>A0ABS1BV33</accession>
<gene>
    <name evidence="7" type="ORF">JDW22_11230</name>
</gene>
<dbReference type="Pfam" id="PF03741">
    <property type="entry name" value="TerC"/>
    <property type="match status" value="1"/>
</dbReference>
<feature type="transmembrane region" description="Helical" evidence="6">
    <location>
        <begin position="326"/>
        <end position="349"/>
    </location>
</feature>
<dbReference type="NCBIfam" id="TIGR03718">
    <property type="entry name" value="R_switched_Alx"/>
    <property type="match status" value="1"/>
</dbReference>
<keyword evidence="4 6" id="KW-1133">Transmembrane helix</keyword>
<dbReference type="Proteomes" id="UP000614058">
    <property type="component" value="Unassembled WGS sequence"/>
</dbReference>
<dbReference type="RefSeq" id="WP_200523134.1">
    <property type="nucleotide sequence ID" value="NZ_JAEHNZ010000004.1"/>
</dbReference>
<sequence>MTGHLGFPIETVAVFIILSVGAIAIDLFAHRDDKPMSLKSAAMWSLFWVCVSVLFGVYLWIHHGGEAASLFFTGYALEKVLSVDNLFLMMAVFAWFKVPEGLRHRVLYWGIIGAIIFRMIFVAIGAGLLALSAWVELLFAAAVGYSAVMMLKQQNEEEKKESEDYSDHLAYRWVHKFFPVFPRLYGHNFFLNAEELAKAQASHPETHLELAGEDAKHPENNHPQAMKKGQWVATPLFLCLAVIELSDVMFAFDSVPAVIAVSKEPLIVYSAMMFAILGLRTLYFVLEALKGYLVHLEKAVIVLLFFIAFKLVLSATNHMFHHGWDISPAASLAVVLAVLAAGVLASLLFPEKAEAAAQEGGNPNAD</sequence>
<comment type="caution">
    <text evidence="7">The sequence shown here is derived from an EMBL/GenBank/DDBJ whole genome shotgun (WGS) entry which is preliminary data.</text>
</comment>
<feature type="transmembrane region" description="Helical" evidence="6">
    <location>
        <begin position="106"/>
        <end position="125"/>
    </location>
</feature>
<comment type="subcellular location">
    <subcellularLocation>
        <location evidence="1">Membrane</location>
        <topology evidence="1">Multi-pass membrane protein</topology>
    </subcellularLocation>
</comment>
<feature type="transmembrane region" description="Helical" evidence="6">
    <location>
        <begin position="266"/>
        <end position="286"/>
    </location>
</feature>
<feature type="transmembrane region" description="Helical" evidence="6">
    <location>
        <begin position="41"/>
        <end position="61"/>
    </location>
</feature>
<dbReference type="PANTHER" id="PTHR30238">
    <property type="entry name" value="MEMBRANE BOUND PREDICTED REDOX MODULATOR"/>
    <property type="match status" value="1"/>
</dbReference>
<organism evidence="7 8">
    <name type="scientific">Kingella bonacorsii</name>
    <dbReference type="NCBI Taxonomy" id="2796361"/>
    <lineage>
        <taxon>Bacteria</taxon>
        <taxon>Pseudomonadati</taxon>
        <taxon>Pseudomonadota</taxon>
        <taxon>Betaproteobacteria</taxon>
        <taxon>Neisseriales</taxon>
        <taxon>Neisseriaceae</taxon>
        <taxon>Kingella</taxon>
    </lineage>
</organism>
<feature type="transmembrane region" description="Helical" evidence="6">
    <location>
        <begin position="236"/>
        <end position="260"/>
    </location>
</feature>
<protein>
    <submittedName>
        <fullName evidence="7">TerC/Alx family metal homeostasis membrane protein</fullName>
    </submittedName>
</protein>
<evidence type="ECO:0000256" key="5">
    <source>
        <dbReference type="ARBA" id="ARBA00023136"/>
    </source>
</evidence>
<dbReference type="InterPro" id="IPR005496">
    <property type="entry name" value="Integral_membrane_TerC"/>
</dbReference>
<dbReference type="InterPro" id="IPR022369">
    <property type="entry name" value="Integral_membrane_TerC_rswitch"/>
</dbReference>
<keyword evidence="5 6" id="KW-0472">Membrane</keyword>
<evidence type="ECO:0000256" key="1">
    <source>
        <dbReference type="ARBA" id="ARBA00004141"/>
    </source>
</evidence>
<feature type="transmembrane region" description="Helical" evidence="6">
    <location>
        <begin position="81"/>
        <end position="99"/>
    </location>
</feature>
<name>A0ABS1BV33_9NEIS</name>
<evidence type="ECO:0000256" key="6">
    <source>
        <dbReference type="SAM" id="Phobius"/>
    </source>
</evidence>
<dbReference type="EMBL" id="JAEHNZ010000004">
    <property type="protein sequence ID" value="MBK0397133.1"/>
    <property type="molecule type" value="Genomic_DNA"/>
</dbReference>
<keyword evidence="3 6" id="KW-0812">Transmembrane</keyword>
<feature type="transmembrane region" description="Helical" evidence="6">
    <location>
        <begin position="298"/>
        <end position="320"/>
    </location>
</feature>
<keyword evidence="8" id="KW-1185">Reference proteome</keyword>
<feature type="transmembrane region" description="Helical" evidence="6">
    <location>
        <begin position="131"/>
        <end position="151"/>
    </location>
</feature>
<evidence type="ECO:0000256" key="4">
    <source>
        <dbReference type="ARBA" id="ARBA00022989"/>
    </source>
</evidence>
<proteinExistence type="inferred from homology"/>
<evidence type="ECO:0000256" key="2">
    <source>
        <dbReference type="ARBA" id="ARBA00007511"/>
    </source>
</evidence>
<evidence type="ECO:0000313" key="7">
    <source>
        <dbReference type="EMBL" id="MBK0397133.1"/>
    </source>
</evidence>